<proteinExistence type="inferred from homology"/>
<evidence type="ECO:0000256" key="3">
    <source>
        <dbReference type="ARBA" id="ARBA00023145"/>
    </source>
</evidence>
<organism evidence="7 8">
    <name type="scientific">Budvicia aquatica</name>
    <dbReference type="NCBI Taxonomy" id="82979"/>
    <lineage>
        <taxon>Bacteria</taxon>
        <taxon>Pseudomonadati</taxon>
        <taxon>Pseudomonadota</taxon>
        <taxon>Gammaproteobacteria</taxon>
        <taxon>Enterobacterales</taxon>
        <taxon>Budviciaceae</taxon>
        <taxon>Budvicia</taxon>
    </lineage>
</organism>
<dbReference type="OrthoDB" id="9760084at2"/>
<keyword evidence="8" id="KW-1185">Reference proteome</keyword>
<comment type="similarity">
    <text evidence="1">Belongs to the peptidase S45 family.</text>
</comment>
<dbReference type="Gene3D" id="1.10.1400.10">
    <property type="match status" value="1"/>
</dbReference>
<dbReference type="EMBL" id="PDDX01000001">
    <property type="protein sequence ID" value="PHI28436.1"/>
    <property type="molecule type" value="Genomic_DNA"/>
</dbReference>
<dbReference type="PIRSF" id="PIRSF001227">
    <property type="entry name" value="Pen_acylase"/>
    <property type="match status" value="1"/>
</dbReference>
<evidence type="ECO:0000256" key="4">
    <source>
        <dbReference type="ARBA" id="ARBA00038735"/>
    </source>
</evidence>
<dbReference type="InterPro" id="IPR014395">
    <property type="entry name" value="Pen/GL7ACA/AHL_acylase"/>
</dbReference>
<feature type="binding site" evidence="6">
    <location>
        <position position="303"/>
    </location>
    <ligand>
        <name>Ca(2+)</name>
        <dbReference type="ChEBI" id="CHEBI:29108"/>
    </ligand>
</feature>
<evidence type="ECO:0000256" key="1">
    <source>
        <dbReference type="ARBA" id="ARBA00006586"/>
    </source>
</evidence>
<dbReference type="InterPro" id="IPR002692">
    <property type="entry name" value="S45"/>
</dbReference>
<sequence length="747" mass="84141">MKVIRLQSPWGSVSVALDNPQLMTVEGSSDKAVFFGQGYGAVRFRLWQLDLSRRVGAGELSQIMGTGALRTDVFQRRLGLKALAERAEASDASADPSSWQGQQYQHIQAYVAGMNQALSDQRLLPAECLMLKYRPRPFSITDAYLLAQLKYFINSAWQYELFHTRLAGRLTPEQHQQLLTTVSQEGNPIPPLPLDANGQRFVDVEEALRDGLLGMKHLGLASPDTGSNVIAIGGQHTESGLPLLAADPHMGHVNPGFNMMCKLVSDEGLYAVGSHFPGAPGIIVGRNRHAAWGMVGIMADNQDLFWGKIDLAEQRVETVDGWVALQKEDQQIACKSGKSHEFTSYGFSHGRLLSEKDGYGLFLRWPALENPQGDITLYSLAKCHNWQTFRASLTHVHNSPMMVGYADIHGDIGLQAMGYIPKRKREIGSLILNLANPHHQWQGFVPFDELPVKHNPPEGYVAYANQYSESLFSHKCALSNRWHPPSRALRISELIEKTSRHNLESMQAIQDDKLDIFARQSLPFLLSYLTEPSILSEWDGDTRNIKASQLFDLWIQHLTTKVLCKVLKRGSRMLYVDFWPGCRWNILTILQHHLEDWQYQQDSVRQLVQDAYIAAMDGCSNLALPVVEFQHSIKRPEWVRKLLTGSYPYQGGNRETIHATRQNTDFLTQTQTGDSTPVRSKPYTFGPGFKILCDLSENGEMRYMMNTPAKGNPFSWQLKPTLQRWQAGLRWSMTTPSPNGENKNGRD</sequence>
<feature type="active site" description="Nucleophile" evidence="5">
    <location>
        <position position="227"/>
    </location>
</feature>
<comment type="caution">
    <text evidence="7">The sequence shown here is derived from an EMBL/GenBank/DDBJ whole genome shotgun (WGS) entry which is preliminary data.</text>
</comment>
<dbReference type="GO" id="GO:0046872">
    <property type="term" value="F:metal ion binding"/>
    <property type="evidence" value="ECO:0007669"/>
    <property type="project" value="UniProtKB-KW"/>
</dbReference>
<keyword evidence="6" id="KW-0479">Metal-binding</keyword>
<dbReference type="PANTHER" id="PTHR34218:SF4">
    <property type="entry name" value="ACYL-HOMOSERINE LACTONE ACYLASE QUIP"/>
    <property type="match status" value="1"/>
</dbReference>
<reference evidence="8" key="1">
    <citation type="submission" date="2017-09" db="EMBL/GenBank/DDBJ databases">
        <title>FDA dAtabase for Regulatory Grade micrObial Sequences (FDA-ARGOS): Supporting development and validation of Infectious Disease Dx tests.</title>
        <authorList>
            <person name="Minogue T."/>
            <person name="Wolcott M."/>
            <person name="Wasieloski L."/>
            <person name="Aguilar W."/>
            <person name="Moore D."/>
            <person name="Tallon L."/>
            <person name="Sadzewicz L."/>
            <person name="Ott S."/>
            <person name="Zhao X."/>
            <person name="Nagaraj S."/>
            <person name="Vavikolanu K."/>
            <person name="Aluvathingal J."/>
            <person name="Nadendla S."/>
            <person name="Sichtig H."/>
        </authorList>
    </citation>
    <scope>NUCLEOTIDE SEQUENCE [LARGE SCALE GENOMIC DNA]</scope>
    <source>
        <strain evidence="8">FDAARGOS_387</strain>
    </source>
</reference>
<evidence type="ECO:0000256" key="5">
    <source>
        <dbReference type="PIRSR" id="PIRSR001227-1"/>
    </source>
</evidence>
<dbReference type="GO" id="GO:0017000">
    <property type="term" value="P:antibiotic biosynthetic process"/>
    <property type="evidence" value="ECO:0007669"/>
    <property type="project" value="InterPro"/>
</dbReference>
<dbReference type="Pfam" id="PF01804">
    <property type="entry name" value="Penicil_amidase"/>
    <property type="match status" value="1"/>
</dbReference>
<dbReference type="Gene3D" id="3.60.20.10">
    <property type="entry name" value="Glutamine Phosphoribosylpyrophosphate, subunit 1, domain 1"/>
    <property type="match status" value="1"/>
</dbReference>
<dbReference type="STRING" id="1111728.GCA_000427805_02054"/>
<dbReference type="Gene3D" id="2.30.120.10">
    <property type="match status" value="1"/>
</dbReference>
<keyword evidence="2" id="KW-0378">Hydrolase</keyword>
<dbReference type="Proteomes" id="UP000224974">
    <property type="component" value="Unassembled WGS sequence"/>
</dbReference>
<dbReference type="GO" id="GO:0016811">
    <property type="term" value="F:hydrolase activity, acting on carbon-nitrogen (but not peptide) bonds, in linear amides"/>
    <property type="evidence" value="ECO:0007669"/>
    <property type="project" value="InterPro"/>
</dbReference>
<dbReference type="InterPro" id="IPR043147">
    <property type="entry name" value="Penicillin_amidase_A-knob"/>
</dbReference>
<evidence type="ECO:0000313" key="8">
    <source>
        <dbReference type="Proteomes" id="UP000224974"/>
    </source>
</evidence>
<keyword evidence="3" id="KW-0865">Zymogen</keyword>
<evidence type="ECO:0000313" key="7">
    <source>
        <dbReference type="EMBL" id="PHI28436.1"/>
    </source>
</evidence>
<comment type="subunit">
    <text evidence="4">Heterodimer of an alpha subunit and a beta subunit processed from the same precursor.</text>
</comment>
<dbReference type="PANTHER" id="PTHR34218">
    <property type="entry name" value="PEPTIDASE S45 PENICILLIN AMIDASE"/>
    <property type="match status" value="1"/>
</dbReference>
<accession>A0A2C6DB46</accession>
<dbReference type="AlphaFoldDB" id="A0A2C6DB46"/>
<gene>
    <name evidence="7" type="ORF">CRN84_03385</name>
</gene>
<dbReference type="SUPFAM" id="SSF56235">
    <property type="entry name" value="N-terminal nucleophile aminohydrolases (Ntn hydrolases)"/>
    <property type="match status" value="1"/>
</dbReference>
<comment type="cofactor">
    <cofactor evidence="6">
        <name>Ca(2+)</name>
        <dbReference type="ChEBI" id="CHEBI:29108"/>
    </cofactor>
    <text evidence="6">Binds 1 Ca(2+) ion per dimer.</text>
</comment>
<name>A0A2C6DB46_9GAMM</name>
<dbReference type="InterPro" id="IPR023343">
    <property type="entry name" value="Penicillin_amidase_dom1"/>
</dbReference>
<protein>
    <submittedName>
        <fullName evidence="7">Penicillin acylase family protein</fullName>
    </submittedName>
</protein>
<evidence type="ECO:0000256" key="2">
    <source>
        <dbReference type="ARBA" id="ARBA00022801"/>
    </source>
</evidence>
<keyword evidence="6" id="KW-0106">Calcium</keyword>
<dbReference type="InterPro" id="IPR029055">
    <property type="entry name" value="Ntn_hydrolases_N"/>
</dbReference>
<feature type="binding site" evidence="6">
    <location>
        <position position="300"/>
    </location>
    <ligand>
        <name>Ca(2+)</name>
        <dbReference type="ChEBI" id="CHEBI:29108"/>
    </ligand>
</feature>
<dbReference type="InterPro" id="IPR043146">
    <property type="entry name" value="Penicillin_amidase_N_B-knob"/>
</dbReference>
<dbReference type="Gene3D" id="1.10.439.10">
    <property type="entry name" value="Penicillin Amidohydrolase, domain 1"/>
    <property type="match status" value="1"/>
</dbReference>
<evidence type="ECO:0000256" key="6">
    <source>
        <dbReference type="PIRSR" id="PIRSR001227-2"/>
    </source>
</evidence>
<feature type="binding site" evidence="6">
    <location>
        <position position="160"/>
    </location>
    <ligand>
        <name>Ca(2+)</name>
        <dbReference type="ChEBI" id="CHEBI:29108"/>
    </ligand>
</feature>
<dbReference type="RefSeq" id="WP_029094784.1">
    <property type="nucleotide sequence ID" value="NZ_PDDX01000001.1"/>
</dbReference>